<protein>
    <submittedName>
        <fullName evidence="2">Protein N-acetyltransferase, RimJ/RimL family</fullName>
    </submittedName>
</protein>
<dbReference type="InterPro" id="IPR000182">
    <property type="entry name" value="GNAT_dom"/>
</dbReference>
<keyword evidence="2" id="KW-0808">Transferase</keyword>
<organism evidence="2 3">
    <name type="scientific">Anaerobranca californiensis DSM 14826</name>
    <dbReference type="NCBI Taxonomy" id="1120989"/>
    <lineage>
        <taxon>Bacteria</taxon>
        <taxon>Bacillati</taxon>
        <taxon>Bacillota</taxon>
        <taxon>Clostridia</taxon>
        <taxon>Eubacteriales</taxon>
        <taxon>Proteinivoracaceae</taxon>
        <taxon>Anaerobranca</taxon>
    </lineage>
</organism>
<dbReference type="Pfam" id="PF13302">
    <property type="entry name" value="Acetyltransf_3"/>
    <property type="match status" value="1"/>
</dbReference>
<evidence type="ECO:0000313" key="2">
    <source>
        <dbReference type="EMBL" id="SHK19033.1"/>
    </source>
</evidence>
<evidence type="ECO:0000259" key="1">
    <source>
        <dbReference type="PROSITE" id="PS51186"/>
    </source>
</evidence>
<dbReference type="InterPro" id="IPR016181">
    <property type="entry name" value="Acyl_CoA_acyltransferase"/>
</dbReference>
<dbReference type="AlphaFoldDB" id="A0A1M6QG57"/>
<dbReference type="PROSITE" id="PS51186">
    <property type="entry name" value="GNAT"/>
    <property type="match status" value="1"/>
</dbReference>
<name>A0A1M6QG57_9FIRM</name>
<proteinExistence type="predicted"/>
<gene>
    <name evidence="2" type="ORF">SAMN02745227_01744</name>
</gene>
<dbReference type="PANTHER" id="PTHR43415">
    <property type="entry name" value="SPERMIDINE N(1)-ACETYLTRANSFERASE"/>
    <property type="match status" value="1"/>
</dbReference>
<feature type="domain" description="N-acetyltransferase" evidence="1">
    <location>
        <begin position="7"/>
        <end position="172"/>
    </location>
</feature>
<evidence type="ECO:0000313" key="3">
    <source>
        <dbReference type="Proteomes" id="UP000243547"/>
    </source>
</evidence>
<accession>A0A1M6QG57</accession>
<dbReference type="EMBL" id="FRAI01000020">
    <property type="protein sequence ID" value="SHK19033.1"/>
    <property type="molecule type" value="Genomic_DNA"/>
</dbReference>
<reference evidence="3" key="1">
    <citation type="submission" date="2016-11" db="EMBL/GenBank/DDBJ databases">
        <authorList>
            <person name="Varghese N."/>
            <person name="Submissions S."/>
        </authorList>
    </citation>
    <scope>NUCLEOTIDE SEQUENCE [LARGE SCALE GENOMIC DNA]</scope>
    <source>
        <strain evidence="3">DSM 14826</strain>
    </source>
</reference>
<keyword evidence="3" id="KW-1185">Reference proteome</keyword>
<dbReference type="RefSeq" id="WP_072907994.1">
    <property type="nucleotide sequence ID" value="NZ_FRAI01000020.1"/>
</dbReference>
<dbReference type="PANTHER" id="PTHR43415:SF3">
    <property type="entry name" value="GNAT-FAMILY ACETYLTRANSFERASE"/>
    <property type="match status" value="1"/>
</dbReference>
<dbReference type="STRING" id="1120989.SAMN02745227_01744"/>
<dbReference type="Proteomes" id="UP000243547">
    <property type="component" value="Unassembled WGS sequence"/>
</dbReference>
<dbReference type="SUPFAM" id="SSF55729">
    <property type="entry name" value="Acyl-CoA N-acyltransferases (Nat)"/>
    <property type="match status" value="1"/>
</dbReference>
<dbReference type="Gene3D" id="3.40.630.30">
    <property type="match status" value="1"/>
</dbReference>
<dbReference type="OrthoDB" id="9795206at2"/>
<sequence length="177" mass="20469">MYTGKLVRLRAYEKSDISTILQFLNDPEVKRLMNPGIPYPITVEDEEKWLASNSSLKETYSFAIETLEDGKYIGGCGINEINWKNSWATIGIFIGDKNYWGRGYGTDAIDTLVKFIFEQLNINKIKLEVFSFNERAINSYKKVGFKVEGVLREELFRDGKYHDILIMGLLRKEYLKG</sequence>
<dbReference type="CDD" id="cd04301">
    <property type="entry name" value="NAT_SF"/>
    <property type="match status" value="1"/>
</dbReference>
<dbReference type="GO" id="GO:0016747">
    <property type="term" value="F:acyltransferase activity, transferring groups other than amino-acyl groups"/>
    <property type="evidence" value="ECO:0007669"/>
    <property type="project" value="InterPro"/>
</dbReference>